<dbReference type="GO" id="GO:0003677">
    <property type="term" value="F:DNA binding"/>
    <property type="evidence" value="ECO:0007669"/>
    <property type="project" value="UniProtKB-UniRule"/>
</dbReference>
<accession>A0A4U0MWJ8</accession>
<evidence type="ECO:0000256" key="2">
    <source>
        <dbReference type="ARBA" id="ARBA00023125"/>
    </source>
</evidence>
<feature type="domain" description="HTH tetR-type" evidence="6">
    <location>
        <begin position="2"/>
        <end position="62"/>
    </location>
</feature>
<dbReference type="EMBL" id="SUMB01000011">
    <property type="protein sequence ID" value="TJZ45206.1"/>
    <property type="molecule type" value="Genomic_DNA"/>
</dbReference>
<evidence type="ECO:0000313" key="8">
    <source>
        <dbReference type="Proteomes" id="UP000308697"/>
    </source>
</evidence>
<evidence type="ECO:0000256" key="3">
    <source>
        <dbReference type="ARBA" id="ARBA00023163"/>
    </source>
</evidence>
<dbReference type="OrthoDB" id="4371863at2"/>
<dbReference type="PROSITE" id="PS50977">
    <property type="entry name" value="HTH_TETR_2"/>
    <property type="match status" value="1"/>
</dbReference>
<dbReference type="PRINTS" id="PR00455">
    <property type="entry name" value="HTHTETR"/>
</dbReference>
<protein>
    <submittedName>
        <fullName evidence="7">Helix-turn-helix transcriptional regulator</fullName>
    </submittedName>
</protein>
<dbReference type="Gene3D" id="1.10.357.10">
    <property type="entry name" value="Tetracycline Repressor, domain 2"/>
    <property type="match status" value="1"/>
</dbReference>
<evidence type="ECO:0000256" key="4">
    <source>
        <dbReference type="PROSITE-ProRule" id="PRU00335"/>
    </source>
</evidence>
<keyword evidence="3" id="KW-0804">Transcription</keyword>
<dbReference type="AlphaFoldDB" id="A0A4U0MWJ8"/>
<reference evidence="7 8" key="1">
    <citation type="submission" date="2019-04" db="EMBL/GenBank/DDBJ databases">
        <title>Streptomyces piniterrae sp. nov., a heliquinomycin-producing actinomycete isolated from rhizosphere soil of Pinus yunnanensis.</title>
        <authorList>
            <person name="Zhuang X."/>
            <person name="Zhao J."/>
        </authorList>
    </citation>
    <scope>NUCLEOTIDE SEQUENCE [LARGE SCALE GENOMIC DNA]</scope>
    <source>
        <strain evidence="8">jys28</strain>
    </source>
</reference>
<dbReference type="Proteomes" id="UP000308697">
    <property type="component" value="Unassembled WGS sequence"/>
</dbReference>
<keyword evidence="1" id="KW-0805">Transcription regulation</keyword>
<evidence type="ECO:0000259" key="6">
    <source>
        <dbReference type="PROSITE" id="PS50977"/>
    </source>
</evidence>
<dbReference type="InterPro" id="IPR009057">
    <property type="entry name" value="Homeodomain-like_sf"/>
</dbReference>
<dbReference type="InterPro" id="IPR001647">
    <property type="entry name" value="HTH_TetR"/>
</dbReference>
<dbReference type="PANTHER" id="PTHR47506:SF6">
    <property type="entry name" value="HTH-TYPE TRANSCRIPTIONAL REPRESSOR NEMR"/>
    <property type="match status" value="1"/>
</dbReference>
<name>A0A4U0MWJ8_9ACTN</name>
<dbReference type="Pfam" id="PF00440">
    <property type="entry name" value="TetR_N"/>
    <property type="match status" value="1"/>
</dbReference>
<keyword evidence="2 4" id="KW-0238">DNA-binding</keyword>
<feature type="DNA-binding region" description="H-T-H motif" evidence="4">
    <location>
        <begin position="25"/>
        <end position="44"/>
    </location>
</feature>
<evidence type="ECO:0000313" key="7">
    <source>
        <dbReference type="EMBL" id="TJZ45206.1"/>
    </source>
</evidence>
<gene>
    <name evidence="7" type="ORF">FCH28_28020</name>
</gene>
<organism evidence="7 8">
    <name type="scientific">Streptomyces piniterrae</name>
    <dbReference type="NCBI Taxonomy" id="2571125"/>
    <lineage>
        <taxon>Bacteria</taxon>
        <taxon>Bacillati</taxon>
        <taxon>Actinomycetota</taxon>
        <taxon>Actinomycetes</taxon>
        <taxon>Kitasatosporales</taxon>
        <taxon>Streptomycetaceae</taxon>
        <taxon>Streptomyces</taxon>
    </lineage>
</organism>
<feature type="region of interest" description="Disordered" evidence="5">
    <location>
        <begin position="120"/>
        <end position="151"/>
    </location>
</feature>
<proteinExistence type="predicted"/>
<sequence length="247" mass="25267">MPAARESLLDAAMTALTTRAWAAVRMVDVATAAGVSRQTLYNEFGSKEGLARALVRRETDNYLAGVDRLLAQEGAAAAGPRDDAAGRVVAAAAWTLRTARANPLVRAALTGCWSDRLPAPPVAEPAPVRAARTGVPGQRAESSGERPLPGPAELVGRFCDRAVAALEPGWPEEELPALGAACETAARLTLSCVVAPAGPAAPVPEAEAVSRLVRGAFARLPGGGEAAGDPAAVRASRGVPERRADGS</sequence>
<dbReference type="PANTHER" id="PTHR47506">
    <property type="entry name" value="TRANSCRIPTIONAL REGULATORY PROTEIN"/>
    <property type="match status" value="1"/>
</dbReference>
<dbReference type="RefSeq" id="WP_136742951.1">
    <property type="nucleotide sequence ID" value="NZ_SUMB01000011.1"/>
</dbReference>
<dbReference type="SUPFAM" id="SSF46689">
    <property type="entry name" value="Homeodomain-like"/>
    <property type="match status" value="1"/>
</dbReference>
<comment type="caution">
    <text evidence="7">The sequence shown here is derived from an EMBL/GenBank/DDBJ whole genome shotgun (WGS) entry which is preliminary data.</text>
</comment>
<evidence type="ECO:0000256" key="5">
    <source>
        <dbReference type="SAM" id="MobiDB-lite"/>
    </source>
</evidence>
<feature type="region of interest" description="Disordered" evidence="5">
    <location>
        <begin position="221"/>
        <end position="247"/>
    </location>
</feature>
<evidence type="ECO:0000256" key="1">
    <source>
        <dbReference type="ARBA" id="ARBA00023015"/>
    </source>
</evidence>
<keyword evidence="8" id="KW-1185">Reference proteome</keyword>